<name>I3CDZ8_9GAMM</name>
<evidence type="ECO:0008006" key="3">
    <source>
        <dbReference type="Google" id="ProtNLM"/>
    </source>
</evidence>
<organism evidence="1 2">
    <name type="scientific">Beggiatoa alba B18LD</name>
    <dbReference type="NCBI Taxonomy" id="395493"/>
    <lineage>
        <taxon>Bacteria</taxon>
        <taxon>Pseudomonadati</taxon>
        <taxon>Pseudomonadota</taxon>
        <taxon>Gammaproteobacteria</taxon>
        <taxon>Thiotrichales</taxon>
        <taxon>Thiotrichaceae</taxon>
        <taxon>Beggiatoa</taxon>
    </lineage>
</organism>
<dbReference type="STRING" id="395493.BegalDRAFT_0934"/>
<evidence type="ECO:0000313" key="2">
    <source>
        <dbReference type="Proteomes" id="UP000005744"/>
    </source>
</evidence>
<proteinExistence type="predicted"/>
<dbReference type="OrthoDB" id="9793820at2"/>
<keyword evidence="2" id="KW-1185">Reference proteome</keyword>
<dbReference type="AlphaFoldDB" id="I3CDZ8"/>
<evidence type="ECO:0000313" key="1">
    <source>
        <dbReference type="EMBL" id="EIJ41841.1"/>
    </source>
</evidence>
<dbReference type="RefSeq" id="WP_002684140.1">
    <property type="nucleotide sequence ID" value="NZ_JH600070.1"/>
</dbReference>
<accession>I3CDZ8</accession>
<sequence length="76" mass="8588">MKEPTPSRAYRLTQILNLDETELCERGLLFVQKSGLYPTPKGQQVLDEIEPLVNKHKDASVFTGLELNLVDNDVAF</sequence>
<dbReference type="Proteomes" id="UP000005744">
    <property type="component" value="Unassembled WGS sequence"/>
</dbReference>
<dbReference type="HOGENOM" id="CLU_2647198_0_0_6"/>
<gene>
    <name evidence="1" type="ORF">BegalDRAFT_0934</name>
</gene>
<reference evidence="1 2" key="1">
    <citation type="submission" date="2011-11" db="EMBL/GenBank/DDBJ databases">
        <title>Improved High-Quality Draft sequence of Beggiatoa alba B18lD.</title>
        <authorList>
            <consortium name="US DOE Joint Genome Institute"/>
            <person name="Lucas S."/>
            <person name="Han J."/>
            <person name="Lapidus A."/>
            <person name="Cheng J.-F."/>
            <person name="Goodwin L."/>
            <person name="Pitluck S."/>
            <person name="Peters L."/>
            <person name="Mikhailova N."/>
            <person name="Held B."/>
            <person name="Detter J.C."/>
            <person name="Han C."/>
            <person name="Tapia R."/>
            <person name="Land M."/>
            <person name="Hauser L."/>
            <person name="Kyrpides N."/>
            <person name="Ivanova N."/>
            <person name="Pagani I."/>
            <person name="Samuel K."/>
            <person name="Teske A."/>
            <person name="Mueller J."/>
            <person name="Woyke T."/>
        </authorList>
    </citation>
    <scope>NUCLEOTIDE SEQUENCE [LARGE SCALE GENOMIC DNA]</scope>
    <source>
        <strain evidence="1 2">B18LD</strain>
    </source>
</reference>
<dbReference type="EMBL" id="JH600070">
    <property type="protein sequence ID" value="EIJ41841.1"/>
    <property type="molecule type" value="Genomic_DNA"/>
</dbReference>
<protein>
    <recommendedName>
        <fullName evidence="3">Transcriptional regulator</fullName>
    </recommendedName>
</protein>